<dbReference type="Proteomes" id="UP000651977">
    <property type="component" value="Unassembled WGS sequence"/>
</dbReference>
<comment type="caution">
    <text evidence="1">The sequence shown here is derived from an EMBL/GenBank/DDBJ whole genome shotgun (WGS) entry which is preliminary data.</text>
</comment>
<dbReference type="RefSeq" id="WP_055732897.1">
    <property type="nucleotide sequence ID" value="NZ_BMDY01000003.1"/>
</dbReference>
<gene>
    <name evidence="1" type="ORF">GCM10007414_05850</name>
</gene>
<evidence type="ECO:0008006" key="3">
    <source>
        <dbReference type="Google" id="ProtNLM"/>
    </source>
</evidence>
<name>A0ABQ1HZY8_9ALTE</name>
<dbReference type="EMBL" id="BMDY01000003">
    <property type="protein sequence ID" value="GGA95841.1"/>
    <property type="molecule type" value="Genomic_DNA"/>
</dbReference>
<proteinExistence type="predicted"/>
<evidence type="ECO:0000313" key="2">
    <source>
        <dbReference type="Proteomes" id="UP000651977"/>
    </source>
</evidence>
<protein>
    <recommendedName>
        <fullName evidence="3">DUF935 domain-containing protein</fullName>
    </recommendedName>
</protein>
<organism evidence="1 2">
    <name type="scientific">Agarivorans gilvus</name>
    <dbReference type="NCBI Taxonomy" id="680279"/>
    <lineage>
        <taxon>Bacteria</taxon>
        <taxon>Pseudomonadati</taxon>
        <taxon>Pseudomonadota</taxon>
        <taxon>Gammaproteobacteria</taxon>
        <taxon>Alteromonadales</taxon>
        <taxon>Alteromonadaceae</taxon>
        <taxon>Agarivorans</taxon>
    </lineage>
</organism>
<accession>A0ABQ1HZY8</accession>
<dbReference type="InterPro" id="IPR009279">
    <property type="entry name" value="Portal_Mu"/>
</dbReference>
<keyword evidence="2" id="KW-1185">Reference proteome</keyword>
<dbReference type="Pfam" id="PF06074">
    <property type="entry name" value="Portal_Mu"/>
    <property type="match status" value="1"/>
</dbReference>
<reference evidence="2" key="1">
    <citation type="journal article" date="2019" name="Int. J. Syst. Evol. Microbiol.">
        <title>The Global Catalogue of Microorganisms (GCM) 10K type strain sequencing project: providing services to taxonomists for standard genome sequencing and annotation.</title>
        <authorList>
            <consortium name="The Broad Institute Genomics Platform"/>
            <consortium name="The Broad Institute Genome Sequencing Center for Infectious Disease"/>
            <person name="Wu L."/>
            <person name="Ma J."/>
        </authorList>
    </citation>
    <scope>NUCLEOTIDE SEQUENCE [LARGE SCALE GENOMIC DNA]</scope>
    <source>
        <strain evidence="2">CGMCC 1.10131</strain>
    </source>
</reference>
<evidence type="ECO:0000313" key="1">
    <source>
        <dbReference type="EMBL" id="GGA95841.1"/>
    </source>
</evidence>
<sequence length="517" mass="57658">MAIVDIHGKPIRQQQLKQNQTDQAELSHLRTHFAEHPSSGLTPSRLAEIMQAAEQGDLIAQCELAEDIEEKDAHIFAELQKRRRALLGPDWQITPPRKASEQEKQDCALLQEWLEDVLDLEQVITDMSDAILKGFANSEIIWTRSDGLWLPQFIEYRDPSWFQTHPEQRNQLRLRDNSYHGAALQAFGWLSHTHQAKSGYVGRGGLVRQLAWPFIFKNYSVRDLAEFLEIYGLPLRLGKYPSGASEPEKRTLLNAVMSIGHNAGGIIPQGMQIDFQEAAKGQSDPFEVMTNWAERSASKAILGGTLTSQADGKSSTNALGNVHNEVRQELRDADCKQIARTLTQQLVFPIYQLNCKSYRHPRRIPQFEFDLTEPEDLKLYSEAIPALVQTGMKIPSQWVHDKLQIPQAKDGEEVLGMVKAQPPAGQAELAALSASTPTQGDELDNMQAQLSANSAPLLNNLIAPVRQLVSEATSLEQIRDGILELAGELDVEELGTQMAQAFAAAELLGQLEIEEGR</sequence>